<feature type="region of interest" description="Disordered" evidence="1">
    <location>
        <begin position="185"/>
        <end position="247"/>
    </location>
</feature>
<evidence type="ECO:0000313" key="2">
    <source>
        <dbReference type="EnsemblPlants" id="EMT01427"/>
    </source>
</evidence>
<accession>R7W2J0</accession>
<dbReference type="InterPro" id="IPR014718">
    <property type="entry name" value="GH-type_carb-bd"/>
</dbReference>
<evidence type="ECO:0000256" key="1">
    <source>
        <dbReference type="SAM" id="MobiDB-lite"/>
    </source>
</evidence>
<dbReference type="GO" id="GO:0030246">
    <property type="term" value="F:carbohydrate binding"/>
    <property type="evidence" value="ECO:0007669"/>
    <property type="project" value="InterPro"/>
</dbReference>
<dbReference type="GO" id="GO:0047938">
    <property type="term" value="F:glucose-6-phosphate 1-epimerase activity"/>
    <property type="evidence" value="ECO:0007669"/>
    <property type="project" value="TreeGrafter"/>
</dbReference>
<dbReference type="PANTHER" id="PTHR11122:SF15">
    <property type="entry name" value="PROTEIN NDH-DEPENDENT CYCLIC ELECTRON FLOW 5"/>
    <property type="match status" value="1"/>
</dbReference>
<dbReference type="SUPFAM" id="SSF74650">
    <property type="entry name" value="Galactose mutarotase-like"/>
    <property type="match status" value="1"/>
</dbReference>
<feature type="region of interest" description="Disordered" evidence="1">
    <location>
        <begin position="1"/>
        <end position="21"/>
    </location>
</feature>
<dbReference type="EnsemblPlants" id="EMT01427">
    <property type="protein sequence ID" value="EMT01427"/>
    <property type="gene ID" value="F775_10323"/>
</dbReference>
<sequence length="388" mass="40719">MAFRAPTAATAHGHATPAPLPSSWKHSPITCLSSSRLISGGGGGQRARLATAAHALSSATAAAPFPPPNAEYLAAEFSGHGVTFEAVGDSCAVKMAVRNGSAAHLLLPSGLVTSYKPAMWHGAATEVLHTTVGEGPGGRPVIRGGVSMDFRCARDGPSPWSPGGAWSLRAVRGGPTGSISVELVSVEPPGSGDGAEASILPPDYYATAPSSPQPRWVSKGLDMLLSGGGGGQSAPRAAPEPDGEEDDNYKHLTAELCRVYRHAPREFTVIDRGLDMLLSGGGGGQSAPRAAPEPDGEEDDNYKHLTAELCRVYRHAPREFTVIDRGRRNSVCLSRRGFEELYVFSPGSKYEWYGKFAYVCIGPAMLEPVVLPPGATWQGAQCIRNPNL</sequence>
<reference evidence="2" key="1">
    <citation type="submission" date="2015-06" db="UniProtKB">
        <authorList>
            <consortium name="EnsemblPlants"/>
        </authorList>
    </citation>
    <scope>IDENTIFICATION</scope>
</reference>
<organism evidence="2">
    <name type="scientific">Aegilops tauschii</name>
    <name type="common">Tausch's goatgrass</name>
    <name type="synonym">Aegilops squarrosa</name>
    <dbReference type="NCBI Taxonomy" id="37682"/>
    <lineage>
        <taxon>Eukaryota</taxon>
        <taxon>Viridiplantae</taxon>
        <taxon>Streptophyta</taxon>
        <taxon>Embryophyta</taxon>
        <taxon>Tracheophyta</taxon>
        <taxon>Spermatophyta</taxon>
        <taxon>Magnoliopsida</taxon>
        <taxon>Liliopsida</taxon>
        <taxon>Poales</taxon>
        <taxon>Poaceae</taxon>
        <taxon>BOP clade</taxon>
        <taxon>Pooideae</taxon>
        <taxon>Triticodae</taxon>
        <taxon>Triticeae</taxon>
        <taxon>Triticinae</taxon>
        <taxon>Aegilops</taxon>
    </lineage>
</organism>
<dbReference type="AlphaFoldDB" id="R7W2J0"/>
<dbReference type="InterPro" id="IPR011013">
    <property type="entry name" value="Gal_mutarotase_sf_dom"/>
</dbReference>
<dbReference type="GO" id="GO:0005975">
    <property type="term" value="P:carbohydrate metabolic process"/>
    <property type="evidence" value="ECO:0007669"/>
    <property type="project" value="InterPro"/>
</dbReference>
<dbReference type="PANTHER" id="PTHR11122">
    <property type="entry name" value="APOSPORY-ASSOCIATED PROTEIN C-RELATED"/>
    <property type="match status" value="1"/>
</dbReference>
<protein>
    <submittedName>
        <fullName evidence="2">Uncharacterized protein</fullName>
    </submittedName>
</protein>
<proteinExistence type="predicted"/>
<dbReference type="GO" id="GO:0005737">
    <property type="term" value="C:cytoplasm"/>
    <property type="evidence" value="ECO:0007669"/>
    <property type="project" value="TreeGrafter"/>
</dbReference>
<name>R7W2J0_AEGTA</name>
<dbReference type="Gene3D" id="2.70.98.10">
    <property type="match status" value="1"/>
</dbReference>
<feature type="compositionally biased region" description="Low complexity" evidence="1">
    <location>
        <begin position="1"/>
        <end position="17"/>
    </location>
</feature>
<feature type="region of interest" description="Disordered" evidence="1">
    <location>
        <begin position="280"/>
        <end position="299"/>
    </location>
</feature>